<reference evidence="1 2" key="1">
    <citation type="submission" date="2023-01" db="EMBL/GenBank/DDBJ databases">
        <title>Novel diversity within Roseofilum (Cyanobacteria; Desertifilaceae) from marine benthic mats with descriptions of four novel species.</title>
        <authorList>
            <person name="Wang Y."/>
            <person name="Berthold D.E."/>
            <person name="Hu J."/>
            <person name="Lefler F.W."/>
            <person name="Laughinghouse H.D. IV."/>
        </authorList>
    </citation>
    <scope>NUCLEOTIDE SEQUENCE [LARGE SCALE GENOMIC DNA]</scope>
    <source>
        <strain evidence="1 2">BLCC-M114</strain>
    </source>
</reference>
<proteinExistence type="predicted"/>
<accession>A0ABT7BB32</accession>
<dbReference type="EMBL" id="JAQOSO010000087">
    <property type="protein sequence ID" value="MDJ1175731.1"/>
    <property type="molecule type" value="Genomic_DNA"/>
</dbReference>
<keyword evidence="2" id="KW-1185">Reference proteome</keyword>
<evidence type="ECO:0000313" key="2">
    <source>
        <dbReference type="Proteomes" id="UP001235849"/>
    </source>
</evidence>
<evidence type="ECO:0000313" key="1">
    <source>
        <dbReference type="EMBL" id="MDJ1175731.1"/>
    </source>
</evidence>
<sequence>MEYRVKAKAKLEEEFIIDDEQLIRYFGEEKVSTTDKEVLLKQMIGETENVRNWELTELKVKILNSEHVV</sequence>
<dbReference type="Proteomes" id="UP001235849">
    <property type="component" value="Unassembled WGS sequence"/>
</dbReference>
<name>A0ABT7BB32_9CYAN</name>
<dbReference type="RefSeq" id="WP_283768029.1">
    <property type="nucleotide sequence ID" value="NZ_JAQOSO010000087.1"/>
</dbReference>
<comment type="caution">
    <text evidence="1">The sequence shown here is derived from an EMBL/GenBank/DDBJ whole genome shotgun (WGS) entry which is preliminary data.</text>
</comment>
<protein>
    <submittedName>
        <fullName evidence="1">Uncharacterized protein</fullName>
    </submittedName>
</protein>
<organism evidence="1 2">
    <name type="scientific">Roseofilum capinflatum BLCC-M114</name>
    <dbReference type="NCBI Taxonomy" id="3022440"/>
    <lineage>
        <taxon>Bacteria</taxon>
        <taxon>Bacillati</taxon>
        <taxon>Cyanobacteriota</taxon>
        <taxon>Cyanophyceae</taxon>
        <taxon>Desertifilales</taxon>
        <taxon>Desertifilaceae</taxon>
        <taxon>Roseofilum</taxon>
        <taxon>Roseofilum capinflatum</taxon>
    </lineage>
</organism>
<gene>
    <name evidence="1" type="ORF">PMG25_16705</name>
</gene>